<organism evidence="2 3">
    <name type="scientific">Dyella humi</name>
    <dbReference type="NCBI Taxonomy" id="1770547"/>
    <lineage>
        <taxon>Bacteria</taxon>
        <taxon>Pseudomonadati</taxon>
        <taxon>Pseudomonadota</taxon>
        <taxon>Gammaproteobacteria</taxon>
        <taxon>Lysobacterales</taxon>
        <taxon>Rhodanobacteraceae</taxon>
        <taxon>Dyella</taxon>
    </lineage>
</organism>
<dbReference type="EMBL" id="JADIKI010000022">
    <property type="protein sequence ID" value="MFK2854794.1"/>
    <property type="molecule type" value="Genomic_DNA"/>
</dbReference>
<reference evidence="2 3" key="1">
    <citation type="submission" date="2020-10" db="EMBL/GenBank/DDBJ databases">
        <title>Phylogeny of dyella-like bacteria.</title>
        <authorList>
            <person name="Fu J."/>
        </authorList>
    </citation>
    <scope>NUCLEOTIDE SEQUENCE [LARGE SCALE GENOMIC DNA]</scope>
    <source>
        <strain evidence="2 3">DHG40</strain>
    </source>
</reference>
<evidence type="ECO:0000313" key="3">
    <source>
        <dbReference type="Proteomes" id="UP001620409"/>
    </source>
</evidence>
<gene>
    <name evidence="2" type="ORF">ISP18_09350</name>
</gene>
<proteinExistence type="predicted"/>
<protein>
    <submittedName>
        <fullName evidence="2">Uncharacterized protein</fullName>
    </submittedName>
</protein>
<evidence type="ECO:0000313" key="2">
    <source>
        <dbReference type="EMBL" id="MFK2854794.1"/>
    </source>
</evidence>
<keyword evidence="1" id="KW-0472">Membrane</keyword>
<dbReference type="Proteomes" id="UP001620409">
    <property type="component" value="Unassembled WGS sequence"/>
</dbReference>
<keyword evidence="1" id="KW-0812">Transmembrane</keyword>
<evidence type="ECO:0000256" key="1">
    <source>
        <dbReference type="SAM" id="Phobius"/>
    </source>
</evidence>
<keyword evidence="1" id="KW-1133">Transmembrane helix</keyword>
<comment type="caution">
    <text evidence="2">The sequence shown here is derived from an EMBL/GenBank/DDBJ whole genome shotgun (WGS) entry which is preliminary data.</text>
</comment>
<sequence length="90" mass="9441">MSPRMWFTLVLRYLGAYEIFSGLNNFVTAYNVHEGYYSIGASALAYVNHGVASAAVGAIVLLGAANISALLVSALPSKQTESSNTAPSNV</sequence>
<accession>A0ABW8IHX5</accession>
<dbReference type="RefSeq" id="WP_380009956.1">
    <property type="nucleotide sequence ID" value="NZ_JADIKI010000022.1"/>
</dbReference>
<feature type="transmembrane region" description="Helical" evidence="1">
    <location>
        <begin position="51"/>
        <end position="75"/>
    </location>
</feature>
<name>A0ABW8IHX5_9GAMM</name>
<keyword evidence="3" id="KW-1185">Reference proteome</keyword>